<dbReference type="CDD" id="cd00019">
    <property type="entry name" value="AP2Ec"/>
    <property type="match status" value="1"/>
</dbReference>
<dbReference type="FunFam" id="3.20.20.150:FF:000001">
    <property type="entry name" value="Probable endonuclease 4"/>
    <property type="match status" value="1"/>
</dbReference>
<dbReference type="InterPro" id="IPR001719">
    <property type="entry name" value="AP_endonuc_2"/>
</dbReference>
<comment type="cofactor">
    <cofactor evidence="1">
        <name>Zn(2+)</name>
        <dbReference type="ChEBI" id="CHEBI:29105"/>
    </cofactor>
</comment>
<dbReference type="NCBIfam" id="TIGR00587">
    <property type="entry name" value="nfo"/>
    <property type="match status" value="1"/>
</dbReference>
<dbReference type="PANTHER" id="PTHR21445">
    <property type="entry name" value="ENDONUCLEASE IV ENDODEOXYRIBONUCLEASE IV"/>
    <property type="match status" value="1"/>
</dbReference>
<sequence length="410" mass="45257">METENPLKEPEKKEELLKEAKSEEIKETKEVKDAETVKKPYYVGAHVSSAGGAFNAVENASLIGASAFALFLKSQRQWAMPSLKPGVAEKFKEAMTKHNFTADQVLPHGSYLSNIGTIDETLYEKARTAMLEECKRVEALGLKYLNVHPGSTSGKCSKEESIAQIAKAINFIHSQTSYMTIVLENTAGGGGTVGVDFAELRSIIDKVENKNRIGVCIDTCHAFASGMDLKKKNGIQSIVEEFDKVVGLSYLKAMHLNDSMGAKGSNVDRHDRIGYGYLGLDPFRQIMNCDALRGIPLILETPHRDDAAYGADHPWAKEIVLLRGLEGKEEVEEINKGAIQSFFGKKGSKKAAKKKGEEKETKEKDGDQDYKEEEEAKKEPAKPKESKPRKACKPKKATKEKKETSTKKAL</sequence>
<dbReference type="GeneID" id="24917461"/>
<dbReference type="RefSeq" id="XP_012893757.1">
    <property type="nucleotide sequence ID" value="XM_013038303.1"/>
</dbReference>
<keyword evidence="4" id="KW-0227">DNA damage</keyword>
<evidence type="ECO:0000256" key="5">
    <source>
        <dbReference type="ARBA" id="ARBA00022801"/>
    </source>
</evidence>
<dbReference type="GO" id="GO:0003677">
    <property type="term" value="F:DNA binding"/>
    <property type="evidence" value="ECO:0007669"/>
    <property type="project" value="InterPro"/>
</dbReference>
<dbReference type="GO" id="GO:0008270">
    <property type="term" value="F:zinc ion binding"/>
    <property type="evidence" value="ECO:0007669"/>
    <property type="project" value="InterPro"/>
</dbReference>
<dbReference type="PANTHER" id="PTHR21445:SF0">
    <property type="entry name" value="APURINIC-APYRIMIDINIC ENDONUCLEASE"/>
    <property type="match status" value="1"/>
</dbReference>
<feature type="region of interest" description="Disordered" evidence="9">
    <location>
        <begin position="1"/>
        <end position="30"/>
    </location>
</feature>
<dbReference type="InterPro" id="IPR018246">
    <property type="entry name" value="AP_endonuc_F2_Zn_BS"/>
</dbReference>
<dbReference type="OrthoDB" id="7663182at2759"/>
<dbReference type="PROSITE" id="PS00730">
    <property type="entry name" value="AP_NUCLEASE_F2_2"/>
    <property type="match status" value="1"/>
</dbReference>
<dbReference type="GO" id="GO:0008081">
    <property type="term" value="F:phosphoric diester hydrolase activity"/>
    <property type="evidence" value="ECO:0007669"/>
    <property type="project" value="TreeGrafter"/>
</dbReference>
<comment type="function">
    <text evidence="8">Plays a role in mitochondrial DNA base excision repair (BER) pathway induced by oxidative stress. Has apurinic/apyrimidinic (AP) endonuclease activity towards double-stranded DNA (dsDNA) with a preference for C as opposite base. Has 3'-phosphatase activity; removes 3'-phosphate from blunt-end, recessed, and gapped DNA templates and thus, removes 3'-blocks for DNA polymerase activity during BER. Lacks 3'-5' exonuclease activity and does not cleave damaged bases by nucleotide incision repair (NIR).</text>
</comment>
<keyword evidence="3" id="KW-0479">Metal-binding</keyword>
<feature type="compositionally biased region" description="Basic and acidic residues" evidence="9">
    <location>
        <begin position="354"/>
        <end position="388"/>
    </location>
</feature>
<reference evidence="11" key="1">
    <citation type="submission" date="2010-02" db="EMBL/GenBank/DDBJ databases">
        <title>Sequencing and annotation of the Blastocystis hominis genome.</title>
        <authorList>
            <person name="Wincker P."/>
        </authorList>
    </citation>
    <scope>NUCLEOTIDE SEQUENCE</scope>
    <source>
        <strain evidence="11">Singapore isolate B</strain>
    </source>
</reference>
<accession>D8LV70</accession>
<gene>
    <name evidence="11" type="ORF">GSBLH_T00000142001</name>
</gene>
<evidence type="ECO:0000256" key="1">
    <source>
        <dbReference type="ARBA" id="ARBA00001947"/>
    </source>
</evidence>
<dbReference type="Pfam" id="PF01261">
    <property type="entry name" value="AP_endonuc_2"/>
    <property type="match status" value="1"/>
</dbReference>
<evidence type="ECO:0000256" key="6">
    <source>
        <dbReference type="ARBA" id="ARBA00022833"/>
    </source>
</evidence>
<feature type="domain" description="Xylose isomerase-like TIM barrel" evidence="10">
    <location>
        <begin position="58"/>
        <end position="313"/>
    </location>
</feature>
<evidence type="ECO:0000256" key="9">
    <source>
        <dbReference type="SAM" id="MobiDB-lite"/>
    </source>
</evidence>
<evidence type="ECO:0000256" key="4">
    <source>
        <dbReference type="ARBA" id="ARBA00022763"/>
    </source>
</evidence>
<name>D8LV70_BLAHO</name>
<dbReference type="Proteomes" id="UP000008312">
    <property type="component" value="Unassembled WGS sequence"/>
</dbReference>
<dbReference type="SMART" id="SM00518">
    <property type="entry name" value="AP2Ec"/>
    <property type="match status" value="1"/>
</dbReference>
<proteinExistence type="inferred from homology"/>
<dbReference type="GO" id="GO:0003906">
    <property type="term" value="F:DNA-(apurinic or apyrimidinic site) endonuclease activity"/>
    <property type="evidence" value="ECO:0007669"/>
    <property type="project" value="TreeGrafter"/>
</dbReference>
<dbReference type="EMBL" id="FN668638">
    <property type="protein sequence ID" value="CBK19709.2"/>
    <property type="molecule type" value="Genomic_DNA"/>
</dbReference>
<evidence type="ECO:0000256" key="3">
    <source>
        <dbReference type="ARBA" id="ARBA00022723"/>
    </source>
</evidence>
<dbReference type="NCBIfam" id="NF002199">
    <property type="entry name" value="PRK01060.1-4"/>
    <property type="match status" value="1"/>
</dbReference>
<dbReference type="HAMAP" id="MF_00152">
    <property type="entry name" value="Nfo"/>
    <property type="match status" value="1"/>
</dbReference>
<comment type="similarity">
    <text evidence="2">Belongs to the AP endonuclease 2 family.</text>
</comment>
<dbReference type="GO" id="GO:0005739">
    <property type="term" value="C:mitochondrion"/>
    <property type="evidence" value="ECO:0007669"/>
    <property type="project" value="UniProtKB-ARBA"/>
</dbReference>
<dbReference type="OMA" id="HPGSHLR"/>
<evidence type="ECO:0000259" key="10">
    <source>
        <dbReference type="Pfam" id="PF01261"/>
    </source>
</evidence>
<dbReference type="InterPro" id="IPR036237">
    <property type="entry name" value="Xyl_isomerase-like_sf"/>
</dbReference>
<dbReference type="GO" id="GO:0006284">
    <property type="term" value="P:base-excision repair"/>
    <property type="evidence" value="ECO:0007669"/>
    <property type="project" value="TreeGrafter"/>
</dbReference>
<evidence type="ECO:0000256" key="7">
    <source>
        <dbReference type="ARBA" id="ARBA00023204"/>
    </source>
</evidence>
<evidence type="ECO:0000313" key="12">
    <source>
        <dbReference type="Proteomes" id="UP000008312"/>
    </source>
</evidence>
<dbReference type="SUPFAM" id="SSF51658">
    <property type="entry name" value="Xylose isomerase-like"/>
    <property type="match status" value="1"/>
</dbReference>
<organism evidence="11">
    <name type="scientific">Blastocystis hominis</name>
    <dbReference type="NCBI Taxonomy" id="12968"/>
    <lineage>
        <taxon>Eukaryota</taxon>
        <taxon>Sar</taxon>
        <taxon>Stramenopiles</taxon>
        <taxon>Bigyra</taxon>
        <taxon>Opalozoa</taxon>
        <taxon>Opalinata</taxon>
        <taxon>Blastocystidae</taxon>
        <taxon>Blastocystis</taxon>
    </lineage>
</organism>
<dbReference type="PROSITE" id="PS51432">
    <property type="entry name" value="AP_NUCLEASE_F2_4"/>
    <property type="match status" value="1"/>
</dbReference>
<dbReference type="InParanoid" id="D8LV70"/>
<dbReference type="AlphaFoldDB" id="D8LV70"/>
<evidence type="ECO:0000256" key="2">
    <source>
        <dbReference type="ARBA" id="ARBA00005340"/>
    </source>
</evidence>
<feature type="region of interest" description="Disordered" evidence="9">
    <location>
        <begin position="345"/>
        <end position="410"/>
    </location>
</feature>
<dbReference type="Gene3D" id="3.20.20.150">
    <property type="entry name" value="Divalent-metal-dependent TIM barrel enzymes"/>
    <property type="match status" value="1"/>
</dbReference>
<feature type="compositionally biased region" description="Basic and acidic residues" evidence="9">
    <location>
        <begin position="400"/>
        <end position="410"/>
    </location>
</feature>
<feature type="compositionally biased region" description="Basic residues" evidence="9">
    <location>
        <begin position="389"/>
        <end position="399"/>
    </location>
</feature>
<evidence type="ECO:0000256" key="8">
    <source>
        <dbReference type="ARBA" id="ARBA00054483"/>
    </source>
</evidence>
<keyword evidence="5" id="KW-0378">Hydrolase</keyword>
<evidence type="ECO:0000313" key="11">
    <source>
        <dbReference type="EMBL" id="CBK19709.2"/>
    </source>
</evidence>
<keyword evidence="7" id="KW-0234">DNA repair</keyword>
<dbReference type="InterPro" id="IPR013022">
    <property type="entry name" value="Xyl_isomerase-like_TIM-brl"/>
</dbReference>
<keyword evidence="6" id="KW-0862">Zinc</keyword>
<protein>
    <recommendedName>
        <fullName evidence="10">Xylose isomerase-like TIM barrel domain-containing protein</fullName>
    </recommendedName>
</protein>
<keyword evidence="12" id="KW-1185">Reference proteome</keyword>
<dbReference type="PROSITE" id="PS00731">
    <property type="entry name" value="AP_NUCLEASE_F2_3"/>
    <property type="match status" value="1"/>
</dbReference>